<evidence type="ECO:0000313" key="1">
    <source>
        <dbReference type="EMBL" id="RAH64284.1"/>
    </source>
</evidence>
<dbReference type="Proteomes" id="UP000249661">
    <property type="component" value="Unassembled WGS sequence"/>
</dbReference>
<gene>
    <name evidence="1" type="ORF">BO66DRAFT_243799</name>
</gene>
<keyword evidence="2" id="KW-1185">Reference proteome</keyword>
<reference evidence="1" key="1">
    <citation type="submission" date="2018-02" db="EMBL/GenBank/DDBJ databases">
        <title>The genomes of Aspergillus section Nigri reveals drivers in fungal speciation.</title>
        <authorList>
            <consortium name="DOE Joint Genome Institute"/>
            <person name="Vesth T.C."/>
            <person name="Nybo J."/>
            <person name="Theobald S."/>
            <person name="Brandl J."/>
            <person name="Frisvad J.C."/>
            <person name="Nielsen K.F."/>
            <person name="Lyhne E.K."/>
            <person name="Kogle M.E."/>
            <person name="Kuo A."/>
            <person name="Riley R."/>
            <person name="Clum A."/>
            <person name="Nolan M."/>
            <person name="Lipzen A."/>
            <person name="Salamov A."/>
            <person name="Henrissat B."/>
            <person name="Wiebenga A."/>
            <person name="De vries R.P."/>
            <person name="Grigoriev I.V."/>
            <person name="Mortensen U.H."/>
            <person name="Andersen M.R."/>
            <person name="Baker S.E."/>
        </authorList>
    </citation>
    <scope>NUCLEOTIDE SEQUENCE</scope>
    <source>
        <strain evidence="1">CBS 121060</strain>
    </source>
</reference>
<evidence type="ECO:0000313" key="2">
    <source>
        <dbReference type="Proteomes" id="UP000249661"/>
    </source>
</evidence>
<sequence length="97" mass="11204">MMDYGSWFLVQWVLLHLHSSLQQYNYLYMNVQLLRAEFLFLSECFARLLMLVYYFSSVLATQSVTATSVLDSQCNRVPNYGRHVACSCEAGVETFAL</sequence>
<organism evidence="1 2">
    <name type="scientific">Aspergillus aculeatinus CBS 121060</name>
    <dbReference type="NCBI Taxonomy" id="1448322"/>
    <lineage>
        <taxon>Eukaryota</taxon>
        <taxon>Fungi</taxon>
        <taxon>Dikarya</taxon>
        <taxon>Ascomycota</taxon>
        <taxon>Pezizomycotina</taxon>
        <taxon>Eurotiomycetes</taxon>
        <taxon>Eurotiomycetidae</taxon>
        <taxon>Eurotiales</taxon>
        <taxon>Aspergillaceae</taxon>
        <taxon>Aspergillus</taxon>
        <taxon>Aspergillus subgen. Circumdati</taxon>
    </lineage>
</organism>
<protein>
    <submittedName>
        <fullName evidence="1">Uncharacterized protein</fullName>
    </submittedName>
</protein>
<dbReference type="EMBL" id="KZ825016">
    <property type="protein sequence ID" value="RAH64284.1"/>
    <property type="molecule type" value="Genomic_DNA"/>
</dbReference>
<accession>A0ACD1GSD9</accession>
<proteinExistence type="predicted"/>
<name>A0ACD1GSD9_9EURO</name>